<protein>
    <submittedName>
        <fullName evidence="3">Cupin domain-containing protein</fullName>
    </submittedName>
</protein>
<reference evidence="3" key="1">
    <citation type="journal article" date="2020" name="mSystems">
        <title>Genome- and Community-Level Interaction Insights into Carbon Utilization and Element Cycling Functions of Hydrothermarchaeota in Hydrothermal Sediment.</title>
        <authorList>
            <person name="Zhou Z."/>
            <person name="Liu Y."/>
            <person name="Xu W."/>
            <person name="Pan J."/>
            <person name="Luo Z.H."/>
            <person name="Li M."/>
        </authorList>
    </citation>
    <scope>NUCLEOTIDE SEQUENCE [LARGE SCALE GENOMIC DNA]</scope>
    <source>
        <strain evidence="3">HyVt-489</strain>
    </source>
</reference>
<keyword evidence="1" id="KW-0732">Signal</keyword>
<dbReference type="AlphaFoldDB" id="A0A7C3G038"/>
<dbReference type="InterPro" id="IPR013096">
    <property type="entry name" value="Cupin_2"/>
</dbReference>
<feature type="signal peptide" evidence="1">
    <location>
        <begin position="1"/>
        <end position="19"/>
    </location>
</feature>
<proteinExistence type="predicted"/>
<gene>
    <name evidence="3" type="ORF">ENJ46_06455</name>
</gene>
<evidence type="ECO:0000259" key="2">
    <source>
        <dbReference type="Pfam" id="PF07883"/>
    </source>
</evidence>
<dbReference type="Proteomes" id="UP000886042">
    <property type="component" value="Unassembled WGS sequence"/>
</dbReference>
<comment type="caution">
    <text evidence="3">The sequence shown here is derived from an EMBL/GenBank/DDBJ whole genome shotgun (WGS) entry which is preliminary data.</text>
</comment>
<sequence length="151" mass="16863">MLKKLLISTILLTPMATIGAVNISARTPHDPDLLLSVDFEARNVVKVESGDFHFIPGQRAPVHTHPAPAIGYVTKDTIIQKVEGRDPIMLKEGEVFYEPAGPRITMFDNVSPTKEAIFIDVNLQQEGEPFIVFDKPPTENIDRRALPEENY</sequence>
<name>A0A7C3G038_9PROT</name>
<organism evidence="3">
    <name type="scientific">Hellea balneolensis</name>
    <dbReference type="NCBI Taxonomy" id="287478"/>
    <lineage>
        <taxon>Bacteria</taxon>
        <taxon>Pseudomonadati</taxon>
        <taxon>Pseudomonadota</taxon>
        <taxon>Alphaproteobacteria</taxon>
        <taxon>Maricaulales</taxon>
        <taxon>Robiginitomaculaceae</taxon>
        <taxon>Hellea</taxon>
    </lineage>
</organism>
<dbReference type="InterPro" id="IPR014710">
    <property type="entry name" value="RmlC-like_jellyroll"/>
</dbReference>
<dbReference type="SUPFAM" id="SSF51182">
    <property type="entry name" value="RmlC-like cupins"/>
    <property type="match status" value="1"/>
</dbReference>
<accession>A0A7C3G038</accession>
<evidence type="ECO:0000256" key="1">
    <source>
        <dbReference type="SAM" id="SignalP"/>
    </source>
</evidence>
<dbReference type="PANTHER" id="PTHR38599:SF1">
    <property type="entry name" value="CUPIN DOMAIN PROTEIN (AFU_ORTHOLOGUE AFUA_3G13620)"/>
    <property type="match status" value="1"/>
</dbReference>
<dbReference type="Gene3D" id="2.60.120.10">
    <property type="entry name" value="Jelly Rolls"/>
    <property type="match status" value="1"/>
</dbReference>
<dbReference type="InterPro" id="IPR011051">
    <property type="entry name" value="RmlC_Cupin_sf"/>
</dbReference>
<feature type="chain" id="PRO_5027668826" evidence="1">
    <location>
        <begin position="20"/>
        <end position="151"/>
    </location>
</feature>
<dbReference type="PANTHER" id="PTHR38599">
    <property type="entry name" value="CUPIN DOMAIN PROTEIN (AFU_ORTHOLOGUE AFUA_3G13620)"/>
    <property type="match status" value="1"/>
</dbReference>
<evidence type="ECO:0000313" key="3">
    <source>
        <dbReference type="EMBL" id="HFB55550.1"/>
    </source>
</evidence>
<dbReference type="EMBL" id="DRMN01000413">
    <property type="protein sequence ID" value="HFB55550.1"/>
    <property type="molecule type" value="Genomic_DNA"/>
</dbReference>
<feature type="non-terminal residue" evidence="3">
    <location>
        <position position="151"/>
    </location>
</feature>
<dbReference type="Pfam" id="PF07883">
    <property type="entry name" value="Cupin_2"/>
    <property type="match status" value="1"/>
</dbReference>
<feature type="domain" description="Cupin type-2" evidence="2">
    <location>
        <begin position="52"/>
        <end position="121"/>
    </location>
</feature>